<comment type="caution">
    <text evidence="1">The sequence shown here is derived from an EMBL/GenBank/DDBJ whole genome shotgun (WGS) entry which is preliminary data.</text>
</comment>
<protein>
    <submittedName>
        <fullName evidence="1">Uncharacterized protein</fullName>
    </submittedName>
</protein>
<name>A0AAD2UUE8_CAMJU</name>
<accession>A0AAD2UUE8</accession>
<dbReference type="AlphaFoldDB" id="A0AAD2UUE8"/>
<proteinExistence type="predicted"/>
<gene>
    <name evidence="1" type="ORF">QQI97_001195</name>
</gene>
<dbReference type="Proteomes" id="UP001183411">
    <property type="component" value="Unassembled WGS sequence"/>
</dbReference>
<evidence type="ECO:0000313" key="2">
    <source>
        <dbReference type="Proteomes" id="UP001183411"/>
    </source>
</evidence>
<evidence type="ECO:0000313" key="1">
    <source>
        <dbReference type="EMBL" id="ELD5187020.1"/>
    </source>
</evidence>
<organism evidence="1 2">
    <name type="scientific">Campylobacter jejuni</name>
    <dbReference type="NCBI Taxonomy" id="197"/>
    <lineage>
        <taxon>Bacteria</taxon>
        <taxon>Pseudomonadati</taxon>
        <taxon>Campylobacterota</taxon>
        <taxon>Epsilonproteobacteria</taxon>
        <taxon>Campylobacterales</taxon>
        <taxon>Campylobacteraceae</taxon>
        <taxon>Campylobacter</taxon>
    </lineage>
</organism>
<sequence>MIVIAGGGYCKGDNIITLVQCKSCGYVFNSTFDLNKISQEYQNKTYLSRKDSIKSYE</sequence>
<reference evidence="1" key="1">
    <citation type="submission" date="2023-06" db="EMBL/GenBank/DDBJ databases">
        <authorList>
            <consortium name="PulseNet: The National Subtyping Network for Foodborne Disease Surveillance"/>
        </authorList>
    </citation>
    <scope>NUCLEOTIDE SEQUENCE</scope>
    <source>
        <strain evidence="1">PNUSAC035917</strain>
    </source>
</reference>
<dbReference type="EMBL" id="ABMIIH010000006">
    <property type="protein sequence ID" value="ELD5187020.1"/>
    <property type="molecule type" value="Genomic_DNA"/>
</dbReference>
<dbReference type="RefSeq" id="WP_153605573.1">
    <property type="nucleotide sequence ID" value="NZ_CUME01000006.1"/>
</dbReference>